<dbReference type="RefSeq" id="XP_040711050.1">
    <property type="nucleotide sequence ID" value="XM_040858872.1"/>
</dbReference>
<sequence>MFQVRHAGVKGFGIFASRQIAPGSRILAERPLLLINNNKPDILAAARRLSLKDHKTLLRLSLNETKRSSIASLLVAAWKSFPAIMATREVRDILNIFYNNNFALSDADGTRAVFPTVARINHSCVPNAQGNFNANLQSFTVHALRDIGNEEEITISYLHDELALRQGRQASLSEGYGFTCACELCAGSAQRRGESRKRRVGLHEKLAVFSAENKSVPVEKLEMATRELRLMREIIEAYEGEGLAGREIASLYSAAAGLAVALGDHGLALTLGARGLERERDAVGTDSPFYEASRLGFSRLEFGEGVGLGKRLHEVRDEVLSYAPWT</sequence>
<dbReference type="Proteomes" id="UP000193689">
    <property type="component" value="Unassembled WGS sequence"/>
</dbReference>
<dbReference type="InParanoid" id="A0A1Y2DF66"/>
<protein>
    <recommendedName>
        <fullName evidence="1">SET domain-containing protein</fullName>
    </recommendedName>
</protein>
<organism evidence="2 3">
    <name type="scientific">Pseudomassariella vexata</name>
    <dbReference type="NCBI Taxonomy" id="1141098"/>
    <lineage>
        <taxon>Eukaryota</taxon>
        <taxon>Fungi</taxon>
        <taxon>Dikarya</taxon>
        <taxon>Ascomycota</taxon>
        <taxon>Pezizomycotina</taxon>
        <taxon>Sordariomycetes</taxon>
        <taxon>Xylariomycetidae</taxon>
        <taxon>Amphisphaeriales</taxon>
        <taxon>Pseudomassariaceae</taxon>
        <taxon>Pseudomassariella</taxon>
    </lineage>
</organism>
<keyword evidence="3" id="KW-1185">Reference proteome</keyword>
<dbReference type="PROSITE" id="PS50280">
    <property type="entry name" value="SET"/>
    <property type="match status" value="1"/>
</dbReference>
<dbReference type="PANTHER" id="PTHR47332">
    <property type="entry name" value="SET DOMAIN-CONTAINING PROTEIN 5"/>
    <property type="match status" value="1"/>
</dbReference>
<dbReference type="GeneID" id="63775084"/>
<dbReference type="OrthoDB" id="265717at2759"/>
<evidence type="ECO:0000313" key="3">
    <source>
        <dbReference type="Proteomes" id="UP000193689"/>
    </source>
</evidence>
<dbReference type="CDD" id="cd20071">
    <property type="entry name" value="SET_SMYD"/>
    <property type="match status" value="1"/>
</dbReference>
<gene>
    <name evidence="2" type="ORF">BCR38DRAFT_413814</name>
</gene>
<feature type="domain" description="SET" evidence="1">
    <location>
        <begin position="1"/>
        <end position="158"/>
    </location>
</feature>
<reference evidence="2 3" key="1">
    <citation type="submission" date="2016-07" db="EMBL/GenBank/DDBJ databases">
        <title>Pervasive Adenine N6-methylation of Active Genes in Fungi.</title>
        <authorList>
            <consortium name="DOE Joint Genome Institute"/>
            <person name="Mondo S.J."/>
            <person name="Dannebaum R.O."/>
            <person name="Kuo R.C."/>
            <person name="Labutti K."/>
            <person name="Haridas S."/>
            <person name="Kuo A."/>
            <person name="Salamov A."/>
            <person name="Ahrendt S.R."/>
            <person name="Lipzen A."/>
            <person name="Sullivan W."/>
            <person name="Andreopoulos W.B."/>
            <person name="Clum A."/>
            <person name="Lindquist E."/>
            <person name="Daum C."/>
            <person name="Ramamoorthy G.K."/>
            <person name="Gryganskyi A."/>
            <person name="Culley D."/>
            <person name="Magnuson J.K."/>
            <person name="James T.Y."/>
            <person name="O'Malley M.A."/>
            <person name="Stajich J.E."/>
            <person name="Spatafora J.W."/>
            <person name="Visel A."/>
            <person name="Grigoriev I.V."/>
        </authorList>
    </citation>
    <scope>NUCLEOTIDE SEQUENCE [LARGE SCALE GENOMIC DNA]</scope>
    <source>
        <strain evidence="2 3">CBS 129021</strain>
    </source>
</reference>
<dbReference type="InterPro" id="IPR011990">
    <property type="entry name" value="TPR-like_helical_dom_sf"/>
</dbReference>
<dbReference type="InterPro" id="IPR046341">
    <property type="entry name" value="SET_dom_sf"/>
</dbReference>
<dbReference type="SMART" id="SM00317">
    <property type="entry name" value="SET"/>
    <property type="match status" value="1"/>
</dbReference>
<dbReference type="Pfam" id="PF00856">
    <property type="entry name" value="SET"/>
    <property type="match status" value="1"/>
</dbReference>
<evidence type="ECO:0000259" key="1">
    <source>
        <dbReference type="PROSITE" id="PS50280"/>
    </source>
</evidence>
<dbReference type="PANTHER" id="PTHR47332:SF4">
    <property type="entry name" value="SET DOMAIN-CONTAINING PROTEIN 5"/>
    <property type="match status" value="1"/>
</dbReference>
<dbReference type="SUPFAM" id="SSF82199">
    <property type="entry name" value="SET domain"/>
    <property type="match status" value="1"/>
</dbReference>
<dbReference type="Gene3D" id="1.25.40.10">
    <property type="entry name" value="Tetratricopeptide repeat domain"/>
    <property type="match status" value="1"/>
</dbReference>
<name>A0A1Y2DF66_9PEZI</name>
<comment type="caution">
    <text evidence="2">The sequence shown here is derived from an EMBL/GenBank/DDBJ whole genome shotgun (WGS) entry which is preliminary data.</text>
</comment>
<evidence type="ECO:0000313" key="2">
    <source>
        <dbReference type="EMBL" id="ORY57921.1"/>
    </source>
</evidence>
<dbReference type="InterPro" id="IPR001214">
    <property type="entry name" value="SET_dom"/>
</dbReference>
<accession>A0A1Y2DF66</accession>
<proteinExistence type="predicted"/>
<dbReference type="EMBL" id="MCFJ01000018">
    <property type="protein sequence ID" value="ORY57921.1"/>
    <property type="molecule type" value="Genomic_DNA"/>
</dbReference>
<dbReference type="Gene3D" id="2.170.270.10">
    <property type="entry name" value="SET domain"/>
    <property type="match status" value="1"/>
</dbReference>
<dbReference type="STRING" id="1141098.A0A1Y2DF66"/>
<dbReference type="InterPro" id="IPR053185">
    <property type="entry name" value="SET_domain_protein"/>
</dbReference>
<dbReference type="AlphaFoldDB" id="A0A1Y2DF66"/>